<dbReference type="AlphaFoldDB" id="A0A699ZWU4"/>
<evidence type="ECO:0000313" key="1">
    <source>
        <dbReference type="EMBL" id="GFH23206.1"/>
    </source>
</evidence>
<gene>
    <name evidence="1" type="ORF">HaLaN_20786</name>
</gene>
<evidence type="ECO:0000313" key="2">
    <source>
        <dbReference type="Proteomes" id="UP000485058"/>
    </source>
</evidence>
<name>A0A699ZWU4_HAELA</name>
<reference evidence="1 2" key="1">
    <citation type="submission" date="2020-02" db="EMBL/GenBank/DDBJ databases">
        <title>Draft genome sequence of Haematococcus lacustris strain NIES-144.</title>
        <authorList>
            <person name="Morimoto D."/>
            <person name="Nakagawa S."/>
            <person name="Yoshida T."/>
            <person name="Sawayama S."/>
        </authorList>
    </citation>
    <scope>NUCLEOTIDE SEQUENCE [LARGE SCALE GENOMIC DNA]</scope>
    <source>
        <strain evidence="1 2">NIES-144</strain>
    </source>
</reference>
<sequence>MEVGSGSFQPSLQHIYGSSWNVLVRVRRGRQCSRVEQSVASPAAAGLLVDMFNPHPPTSPVFSSQCYRSGQFSRQLVVFKVLKAYCASGQLLKKL</sequence>
<accession>A0A699ZWU4</accession>
<keyword evidence="2" id="KW-1185">Reference proteome</keyword>
<proteinExistence type="predicted"/>
<dbReference type="EMBL" id="BLLF01002216">
    <property type="protein sequence ID" value="GFH23206.1"/>
    <property type="molecule type" value="Genomic_DNA"/>
</dbReference>
<protein>
    <submittedName>
        <fullName evidence="1">Uncharacterized protein</fullName>
    </submittedName>
</protein>
<comment type="caution">
    <text evidence="1">The sequence shown here is derived from an EMBL/GenBank/DDBJ whole genome shotgun (WGS) entry which is preliminary data.</text>
</comment>
<feature type="non-terminal residue" evidence="1">
    <location>
        <position position="95"/>
    </location>
</feature>
<organism evidence="1 2">
    <name type="scientific">Haematococcus lacustris</name>
    <name type="common">Green alga</name>
    <name type="synonym">Haematococcus pluvialis</name>
    <dbReference type="NCBI Taxonomy" id="44745"/>
    <lineage>
        <taxon>Eukaryota</taxon>
        <taxon>Viridiplantae</taxon>
        <taxon>Chlorophyta</taxon>
        <taxon>core chlorophytes</taxon>
        <taxon>Chlorophyceae</taxon>
        <taxon>CS clade</taxon>
        <taxon>Chlamydomonadales</taxon>
        <taxon>Haematococcaceae</taxon>
        <taxon>Haematococcus</taxon>
    </lineage>
</organism>
<dbReference type="Proteomes" id="UP000485058">
    <property type="component" value="Unassembled WGS sequence"/>
</dbReference>